<feature type="compositionally biased region" description="Basic and acidic residues" evidence="1">
    <location>
        <begin position="445"/>
        <end position="470"/>
    </location>
</feature>
<accession>A0A117NKR1</accession>
<feature type="region of interest" description="Disordered" evidence="1">
    <location>
        <begin position="364"/>
        <end position="389"/>
    </location>
</feature>
<gene>
    <name evidence="2" type="ORF">ACN42_g10762</name>
</gene>
<feature type="region of interest" description="Disordered" evidence="1">
    <location>
        <begin position="431"/>
        <end position="537"/>
    </location>
</feature>
<feature type="compositionally biased region" description="Low complexity" evidence="1">
    <location>
        <begin position="221"/>
        <end position="267"/>
    </location>
</feature>
<organism evidence="2 3">
    <name type="scientific">Penicillium freii</name>
    <dbReference type="NCBI Taxonomy" id="48697"/>
    <lineage>
        <taxon>Eukaryota</taxon>
        <taxon>Fungi</taxon>
        <taxon>Dikarya</taxon>
        <taxon>Ascomycota</taxon>
        <taxon>Pezizomycotina</taxon>
        <taxon>Eurotiomycetes</taxon>
        <taxon>Eurotiomycetidae</taxon>
        <taxon>Eurotiales</taxon>
        <taxon>Aspergillaceae</taxon>
        <taxon>Penicillium</taxon>
    </lineage>
</organism>
<evidence type="ECO:0000313" key="2">
    <source>
        <dbReference type="EMBL" id="KUM56452.1"/>
    </source>
</evidence>
<proteinExistence type="predicted"/>
<dbReference type="AlphaFoldDB" id="A0A117NKR1"/>
<evidence type="ECO:0000313" key="3">
    <source>
        <dbReference type="Proteomes" id="UP000055045"/>
    </source>
</evidence>
<dbReference type="STRING" id="48697.A0A117NKR1"/>
<evidence type="ECO:0000256" key="1">
    <source>
        <dbReference type="SAM" id="MobiDB-lite"/>
    </source>
</evidence>
<keyword evidence="3" id="KW-1185">Reference proteome</keyword>
<sequence length="560" mass="58732">MATNPGGAQAVVHLLRQIYNPMLYDCLSNGGHWNSIFAGRKGFDIRRRITDRHNDFPALVLAYVPDREDLTERLFDLLRFYRFTDPAWRAVDPNYPVVDPVPVVPLPPASGGLAPRPPPAPAPPPIIPLAFTTAPDLHPATPSAYAPIPAAVSNAPLHPAFDNASIPIARVPLRTPAPTAARARARTRARAPVPAAALPPPAPAPTPTPTRARAPARARTRAPAPARPTAPASAPTPAAALAPTPAPTPTRTRAPARAPTRAAAPTPALAPAPIPAPVPAPIPAPAPVPAPTPAPGFTPAFAAALAAAALAVNIDPTPAPAPAPALDPARAPGCPLAPAPAPGLTPAFAAAFAADNAAREAITRDAGADSGNAPTRDTTPLSFSDDIPAPDPIATHIPLILPGVGVDPDLPPVVAPEVLHYPIPGSPQPGYYVADSTEVPSPPRTDLDAFTRTMERTDRKRARDDTKDSETPQPQKKRSTDTNSPKEKTEWTSFTTLSDSSSDDSRSLDADGDTPMDEKYKPFKVKNKSVEPEPSVWSTMRDYLGRIGRQPTPEEPDEEL</sequence>
<comment type="caution">
    <text evidence="2">The sequence shown here is derived from an EMBL/GenBank/DDBJ whole genome shotgun (WGS) entry which is preliminary data.</text>
</comment>
<feature type="region of interest" description="Disordered" evidence="1">
    <location>
        <begin position="177"/>
        <end position="272"/>
    </location>
</feature>
<feature type="compositionally biased region" description="Basic and acidic residues" evidence="1">
    <location>
        <begin position="478"/>
        <end position="490"/>
    </location>
</feature>
<feature type="compositionally biased region" description="Polar residues" evidence="1">
    <location>
        <begin position="372"/>
        <end position="382"/>
    </location>
</feature>
<protein>
    <submittedName>
        <fullName evidence="2">Uncharacterized protein</fullName>
    </submittedName>
</protein>
<name>A0A117NKR1_PENFR</name>
<dbReference type="Proteomes" id="UP000055045">
    <property type="component" value="Unassembled WGS sequence"/>
</dbReference>
<feature type="compositionally biased region" description="Pro residues" evidence="1">
    <location>
        <begin position="197"/>
        <end position="208"/>
    </location>
</feature>
<dbReference type="EMBL" id="LLXE01000484">
    <property type="protein sequence ID" value="KUM56452.1"/>
    <property type="molecule type" value="Genomic_DNA"/>
</dbReference>
<reference evidence="2 3" key="1">
    <citation type="submission" date="2015-10" db="EMBL/GenBank/DDBJ databases">
        <title>Genome sequencing of Penicillium freii.</title>
        <authorList>
            <person name="Nguyen H.D."/>
            <person name="Visagie C.M."/>
            <person name="Seifert K.A."/>
        </authorList>
    </citation>
    <scope>NUCLEOTIDE SEQUENCE [LARGE SCALE GENOMIC DNA]</scope>
    <source>
        <strain evidence="2 3">DAOM 242723</strain>
    </source>
</reference>